<sequence length="341" mass="39314">MKINFSYEKTQTSYNSGFIKKGKFYRCNYIKFKSPYKFSNPGTETIELYNFEPKTPAKGSALIIHGLGTKNIRFLFWLGPTLASFNVSCNILILPGHYTRVAKGCVSGKNYVYPDIKTMYNAWEHAIVDIQSSIDFLQETNRWKEKNCILGYCLGGMLSSIASCIDPRIDETILLNTGGYFPKIIHECSVGKFARRMFENGYTTDYFLQDKYKLYGTYDKQLPTVRKFCLNELLNSEEIHPLFKIDPLSYGHLLNKDKVTFIDGIYDETLPITSRSLLFKELEGSDRYLLPMTHGSILLFQFFIAQYVMLKLKIGVLPKPENLMPQNIKIPIINDLIKYIK</sequence>
<evidence type="ECO:0000313" key="1">
    <source>
        <dbReference type="EMBL" id="MDQ0480766.1"/>
    </source>
</evidence>
<comment type="caution">
    <text evidence="1">The sequence shown here is derived from an EMBL/GenBank/DDBJ whole genome shotgun (WGS) entry which is preliminary data.</text>
</comment>
<accession>A0ABU0JUI7</accession>
<evidence type="ECO:0008006" key="3">
    <source>
        <dbReference type="Google" id="ProtNLM"/>
    </source>
</evidence>
<dbReference type="Proteomes" id="UP001224418">
    <property type="component" value="Unassembled WGS sequence"/>
</dbReference>
<dbReference type="SUPFAM" id="SSF53474">
    <property type="entry name" value="alpha/beta-Hydrolases"/>
    <property type="match status" value="1"/>
</dbReference>
<dbReference type="InterPro" id="IPR029058">
    <property type="entry name" value="AB_hydrolase_fold"/>
</dbReference>
<organism evidence="1 2">
    <name type="scientific">Hathewaya limosa</name>
    <name type="common">Clostridium limosum</name>
    <dbReference type="NCBI Taxonomy" id="1536"/>
    <lineage>
        <taxon>Bacteria</taxon>
        <taxon>Bacillati</taxon>
        <taxon>Bacillota</taxon>
        <taxon>Clostridia</taxon>
        <taxon>Eubacteriales</taxon>
        <taxon>Clostridiaceae</taxon>
        <taxon>Hathewaya</taxon>
    </lineage>
</organism>
<reference evidence="1 2" key="1">
    <citation type="submission" date="2023-07" db="EMBL/GenBank/DDBJ databases">
        <title>Genomic Encyclopedia of Type Strains, Phase IV (KMG-IV): sequencing the most valuable type-strain genomes for metagenomic binning, comparative biology and taxonomic classification.</title>
        <authorList>
            <person name="Goeker M."/>
        </authorList>
    </citation>
    <scope>NUCLEOTIDE SEQUENCE [LARGE SCALE GENOMIC DNA]</scope>
    <source>
        <strain evidence="1 2">DSM 1400</strain>
    </source>
</reference>
<dbReference type="Gene3D" id="3.40.50.1820">
    <property type="entry name" value="alpha/beta hydrolase"/>
    <property type="match status" value="1"/>
</dbReference>
<keyword evidence="2" id="KW-1185">Reference proteome</keyword>
<gene>
    <name evidence="1" type="ORF">QOZ93_002516</name>
</gene>
<dbReference type="EMBL" id="JAUSWN010000027">
    <property type="protein sequence ID" value="MDQ0480766.1"/>
    <property type="molecule type" value="Genomic_DNA"/>
</dbReference>
<evidence type="ECO:0000313" key="2">
    <source>
        <dbReference type="Proteomes" id="UP001224418"/>
    </source>
</evidence>
<name>A0ABU0JUI7_HATLI</name>
<proteinExistence type="predicted"/>
<dbReference type="RefSeq" id="WP_307356899.1">
    <property type="nucleotide sequence ID" value="NZ_BAAACJ010000049.1"/>
</dbReference>
<protein>
    <recommendedName>
        <fullName evidence="3">Alpha/beta hydrolase</fullName>
    </recommendedName>
</protein>